<evidence type="ECO:0000313" key="2">
    <source>
        <dbReference type="EMBL" id="WCL54396.1"/>
    </source>
</evidence>
<protein>
    <recommendedName>
        <fullName evidence="4">DUF4154 domain-containing protein</fullName>
    </recommendedName>
</protein>
<accession>A0AAE9XSY4</accession>
<feature type="signal peptide" evidence="1">
    <location>
        <begin position="1"/>
        <end position="28"/>
    </location>
</feature>
<reference evidence="2" key="1">
    <citation type="submission" date="2023-01" db="EMBL/GenBank/DDBJ databases">
        <title>The genome sequence of Kordiimonadaceae bacterium 6D33.</title>
        <authorList>
            <person name="Liu Y."/>
        </authorList>
    </citation>
    <scope>NUCLEOTIDE SEQUENCE</scope>
    <source>
        <strain evidence="2">6D33</strain>
    </source>
</reference>
<name>A0AAE9XSY4_9PROT</name>
<dbReference type="KEGG" id="gso:PH603_01315"/>
<dbReference type="Proteomes" id="UP001217500">
    <property type="component" value="Chromosome"/>
</dbReference>
<dbReference type="AlphaFoldDB" id="A0AAE9XSY4"/>
<organism evidence="2 3">
    <name type="scientific">Gimibacter soli</name>
    <dbReference type="NCBI Taxonomy" id="3024400"/>
    <lineage>
        <taxon>Bacteria</taxon>
        <taxon>Pseudomonadati</taxon>
        <taxon>Pseudomonadota</taxon>
        <taxon>Alphaproteobacteria</taxon>
        <taxon>Kordiimonadales</taxon>
        <taxon>Temperatibacteraceae</taxon>
        <taxon>Gimibacter</taxon>
    </lineage>
</organism>
<evidence type="ECO:0008006" key="4">
    <source>
        <dbReference type="Google" id="ProtNLM"/>
    </source>
</evidence>
<dbReference type="EMBL" id="CP116805">
    <property type="protein sequence ID" value="WCL54396.1"/>
    <property type="molecule type" value="Genomic_DNA"/>
</dbReference>
<keyword evidence="3" id="KW-1185">Reference proteome</keyword>
<feature type="chain" id="PRO_5042210480" description="DUF4154 domain-containing protein" evidence="1">
    <location>
        <begin position="29"/>
        <end position="181"/>
    </location>
</feature>
<dbReference type="RefSeq" id="WP_289504115.1">
    <property type="nucleotide sequence ID" value="NZ_CP116805.1"/>
</dbReference>
<gene>
    <name evidence="2" type="ORF">PH603_01315</name>
</gene>
<evidence type="ECO:0000256" key="1">
    <source>
        <dbReference type="SAM" id="SignalP"/>
    </source>
</evidence>
<proteinExistence type="predicted"/>
<sequence>MKNKVTGFAARAAGLAMLATCMGGIAHAQSTTLDIQVGAKAAAFVEPALTGDVPTAVVFDPANPASKADADAIMAAMGDGLKIKSGTLRPQLVAVGDAASLANVQVAFLAHGVGDGMGPVSAAAAANSVLTISNDMSCVETDRCVVGVQSKPKVLIVVSKSATSASKLQFGAAFLMMVKER</sequence>
<evidence type="ECO:0000313" key="3">
    <source>
        <dbReference type="Proteomes" id="UP001217500"/>
    </source>
</evidence>
<keyword evidence="1" id="KW-0732">Signal</keyword>